<protein>
    <recommendedName>
        <fullName evidence="3">Squalene cyclase C-terminal domain-containing protein</fullName>
    </recommendedName>
</protein>
<dbReference type="RefSeq" id="WP_153760311.1">
    <property type="nucleotide sequence ID" value="NZ_CP045851.1"/>
</dbReference>
<organism evidence="1 2">
    <name type="scientific">Actinomarinicola tropica</name>
    <dbReference type="NCBI Taxonomy" id="2789776"/>
    <lineage>
        <taxon>Bacteria</taxon>
        <taxon>Bacillati</taxon>
        <taxon>Actinomycetota</taxon>
        <taxon>Acidimicrobiia</taxon>
        <taxon>Acidimicrobiales</taxon>
        <taxon>Iamiaceae</taxon>
        <taxon>Actinomarinicola</taxon>
    </lineage>
</organism>
<dbReference type="AlphaFoldDB" id="A0A5Q2RSM6"/>
<dbReference type="SUPFAM" id="SSF48239">
    <property type="entry name" value="Terpenoid cyclases/Protein prenyltransferases"/>
    <property type="match status" value="1"/>
</dbReference>
<dbReference type="Proteomes" id="UP000334019">
    <property type="component" value="Chromosome"/>
</dbReference>
<dbReference type="Gene3D" id="1.50.10.20">
    <property type="match status" value="1"/>
</dbReference>
<name>A0A5Q2RSM6_9ACTN</name>
<keyword evidence="2" id="KW-1185">Reference proteome</keyword>
<proteinExistence type="predicted"/>
<accession>A0A5Q2RSM6</accession>
<dbReference type="EMBL" id="CP045851">
    <property type="protein sequence ID" value="QGG96205.1"/>
    <property type="molecule type" value="Genomic_DNA"/>
</dbReference>
<evidence type="ECO:0000313" key="2">
    <source>
        <dbReference type="Proteomes" id="UP000334019"/>
    </source>
</evidence>
<evidence type="ECO:0008006" key="3">
    <source>
        <dbReference type="Google" id="ProtNLM"/>
    </source>
</evidence>
<gene>
    <name evidence="1" type="ORF">GH723_14450</name>
</gene>
<evidence type="ECO:0000313" key="1">
    <source>
        <dbReference type="EMBL" id="QGG96205.1"/>
    </source>
</evidence>
<reference evidence="1 2" key="1">
    <citation type="submission" date="2019-11" db="EMBL/GenBank/DDBJ databases">
        <authorList>
            <person name="He Y."/>
        </authorList>
    </citation>
    <scope>NUCLEOTIDE SEQUENCE [LARGE SCALE GENOMIC DNA]</scope>
    <source>
        <strain evidence="1 2">SCSIO 58843</strain>
    </source>
</reference>
<dbReference type="KEGG" id="atq:GH723_14450"/>
<sequence>MREGGVRRRALGAAGAWVLVVVVVRGVVLLPEHCPPLDAAEARSHAQAAVDWLTRNQRADGTWLYRYDRAADEVVPGYNTVRHAGVAMSLYQAAAHDVDGALDSADRGVAYALDHLVRHDGWAAFEPSSTRVTSGASALLVAGLAERRRHTGETTHDEVMAELSRFLVALTEPSGAVLDSWDAASETPNDGRYSPFFTGEVFWALALMHEQFPEDGWDEPARRIGRYLALERDEVEGYWPDVPDHWAAYGFAVVATGEAPWAPLSDDELAYLERQAALGGVQVRYESQRVDDFPRWLLRGRRTLGAGLGTVGEQLGGLHAVARVEPAMADLVDPIGERLACTAGMLAARQVDAGEAEAWDDPAATRGAWFQFDVTQMDDQQHALSALLLALPVLEAPDLAAGGRSRP</sequence>
<dbReference type="InterPro" id="IPR008930">
    <property type="entry name" value="Terpenoid_cyclase/PrenylTrfase"/>
</dbReference>